<reference evidence="2 3" key="1">
    <citation type="submission" date="2016-11" db="EMBL/GenBank/DDBJ databases">
        <authorList>
            <person name="Jaros S."/>
            <person name="Januszkiewicz K."/>
            <person name="Wedrychowicz H."/>
        </authorList>
    </citation>
    <scope>NUCLEOTIDE SEQUENCE [LARGE SCALE GENOMIC DNA]</scope>
    <source>
        <strain evidence="2 3">DSM 18772</strain>
    </source>
</reference>
<accession>A0A1M6BNU3</accession>
<evidence type="ECO:0008006" key="4">
    <source>
        <dbReference type="Google" id="ProtNLM"/>
    </source>
</evidence>
<dbReference type="InParanoid" id="A0A1M6BNU3"/>
<proteinExistence type="predicted"/>
<sequence length="176" mass="20107">MKFLLVMCWSLVMVCASFGGKLPEVYKPYEKLLGTWEGDNQAEVKIDGKKWTVQSRHKETYRYDEKLGLIMGEQVEIITVDGKEETSKSRCLIGWDETSQTFRIMTWRGGDMAALAIVSYEDGVFTSRTVGLSEGDKNETRFYLDENGVMCIKGVVNVTGDKNFEATWDFKLKRVK</sequence>
<keyword evidence="1" id="KW-0732">Signal</keyword>
<gene>
    <name evidence="2" type="ORF">SAMN02745181_0268</name>
</gene>
<feature type="signal peptide" evidence="1">
    <location>
        <begin position="1"/>
        <end position="19"/>
    </location>
</feature>
<evidence type="ECO:0000256" key="1">
    <source>
        <dbReference type="SAM" id="SignalP"/>
    </source>
</evidence>
<protein>
    <recommendedName>
        <fullName evidence="4">DUF1579 domain-containing protein</fullName>
    </recommendedName>
</protein>
<organism evidence="2 3">
    <name type="scientific">Rubritalea squalenifaciens DSM 18772</name>
    <dbReference type="NCBI Taxonomy" id="1123071"/>
    <lineage>
        <taxon>Bacteria</taxon>
        <taxon>Pseudomonadati</taxon>
        <taxon>Verrucomicrobiota</taxon>
        <taxon>Verrucomicrobiia</taxon>
        <taxon>Verrucomicrobiales</taxon>
        <taxon>Rubritaleaceae</taxon>
        <taxon>Rubritalea</taxon>
    </lineage>
</organism>
<keyword evidence="3" id="KW-1185">Reference proteome</keyword>
<evidence type="ECO:0000313" key="3">
    <source>
        <dbReference type="Proteomes" id="UP000184510"/>
    </source>
</evidence>
<dbReference type="Proteomes" id="UP000184510">
    <property type="component" value="Unassembled WGS sequence"/>
</dbReference>
<name>A0A1M6BNU3_9BACT</name>
<dbReference type="AlphaFoldDB" id="A0A1M6BNU3"/>
<dbReference type="RefSeq" id="WP_143157704.1">
    <property type="nucleotide sequence ID" value="NZ_FQYR01000002.1"/>
</dbReference>
<feature type="chain" id="PRO_5012454909" description="DUF1579 domain-containing protein" evidence="1">
    <location>
        <begin position="20"/>
        <end position="176"/>
    </location>
</feature>
<dbReference type="EMBL" id="FQYR01000002">
    <property type="protein sequence ID" value="SHI50213.1"/>
    <property type="molecule type" value="Genomic_DNA"/>
</dbReference>
<evidence type="ECO:0000313" key="2">
    <source>
        <dbReference type="EMBL" id="SHI50213.1"/>
    </source>
</evidence>